<gene>
    <name evidence="7" type="primary">tsaD</name>
    <name evidence="9" type="ORF">EDD54_4096</name>
</gene>
<feature type="binding site" evidence="7">
    <location>
        <position position="190"/>
    </location>
    <ligand>
        <name>substrate</name>
    </ligand>
</feature>
<feature type="binding site" evidence="7">
    <location>
        <position position="313"/>
    </location>
    <ligand>
        <name>Fe cation</name>
        <dbReference type="ChEBI" id="CHEBI:24875"/>
    </ligand>
</feature>
<dbReference type="Pfam" id="PF00814">
    <property type="entry name" value="TsaD"/>
    <property type="match status" value="1"/>
</dbReference>
<dbReference type="GO" id="GO:0005737">
    <property type="term" value="C:cytoplasm"/>
    <property type="evidence" value="ECO:0007669"/>
    <property type="project" value="UniProtKB-SubCell"/>
</dbReference>
<dbReference type="GO" id="GO:0002949">
    <property type="term" value="P:tRNA threonylcarbamoyladenosine modification"/>
    <property type="evidence" value="ECO:0007669"/>
    <property type="project" value="UniProtKB-UniRule"/>
</dbReference>
<accession>A0A4R6R8C7</accession>
<proteinExistence type="inferred from homology"/>
<dbReference type="PANTHER" id="PTHR11735:SF6">
    <property type="entry name" value="TRNA N6-ADENOSINE THREONYLCARBAMOYLTRANSFERASE, MITOCHONDRIAL"/>
    <property type="match status" value="1"/>
</dbReference>
<name>A0A4R6R8C7_9HYPH</name>
<dbReference type="InterPro" id="IPR022450">
    <property type="entry name" value="TsaD"/>
</dbReference>
<keyword evidence="7" id="KW-0963">Cytoplasm</keyword>
<keyword evidence="1 7" id="KW-0808">Transferase</keyword>
<evidence type="ECO:0000256" key="1">
    <source>
        <dbReference type="ARBA" id="ARBA00022679"/>
    </source>
</evidence>
<feature type="binding site" evidence="7">
    <location>
        <position position="122"/>
    </location>
    <ligand>
        <name>Fe cation</name>
        <dbReference type="ChEBI" id="CHEBI:24875"/>
    </ligand>
</feature>
<evidence type="ECO:0000256" key="5">
    <source>
        <dbReference type="ARBA" id="ARBA00023315"/>
    </source>
</evidence>
<dbReference type="NCBIfam" id="TIGR00329">
    <property type="entry name" value="gcp_kae1"/>
    <property type="match status" value="1"/>
</dbReference>
<keyword evidence="4 7" id="KW-0408">Iron</keyword>
<dbReference type="HAMAP" id="MF_01445">
    <property type="entry name" value="TsaD"/>
    <property type="match status" value="1"/>
</dbReference>
<evidence type="ECO:0000259" key="8">
    <source>
        <dbReference type="Pfam" id="PF00814"/>
    </source>
</evidence>
<dbReference type="SUPFAM" id="SSF53067">
    <property type="entry name" value="Actin-like ATPase domain"/>
    <property type="match status" value="2"/>
</dbReference>
<feature type="binding site" evidence="7">
    <location>
        <position position="118"/>
    </location>
    <ligand>
        <name>Fe cation</name>
        <dbReference type="ChEBI" id="CHEBI:24875"/>
    </ligand>
</feature>
<evidence type="ECO:0000256" key="3">
    <source>
        <dbReference type="ARBA" id="ARBA00022723"/>
    </source>
</evidence>
<dbReference type="Gene3D" id="3.30.420.40">
    <property type="match status" value="2"/>
</dbReference>
<dbReference type="Proteomes" id="UP000294547">
    <property type="component" value="Unassembled WGS sequence"/>
</dbReference>
<dbReference type="EMBL" id="SNXY01000011">
    <property type="protein sequence ID" value="TDP81836.1"/>
    <property type="molecule type" value="Genomic_DNA"/>
</dbReference>
<comment type="catalytic activity">
    <reaction evidence="6 7">
        <text>L-threonylcarbamoyladenylate + adenosine(37) in tRNA = N(6)-L-threonylcarbamoyladenosine(37) in tRNA + AMP + H(+)</text>
        <dbReference type="Rhea" id="RHEA:37059"/>
        <dbReference type="Rhea" id="RHEA-COMP:10162"/>
        <dbReference type="Rhea" id="RHEA-COMP:10163"/>
        <dbReference type="ChEBI" id="CHEBI:15378"/>
        <dbReference type="ChEBI" id="CHEBI:73682"/>
        <dbReference type="ChEBI" id="CHEBI:74411"/>
        <dbReference type="ChEBI" id="CHEBI:74418"/>
        <dbReference type="ChEBI" id="CHEBI:456215"/>
        <dbReference type="EC" id="2.3.1.234"/>
    </reaction>
</comment>
<comment type="function">
    <text evidence="7">Required for the formation of a threonylcarbamoyl group on adenosine at position 37 (t(6)A37) in tRNAs that read codons beginning with adenine. Is involved in the transfer of the threonylcarbamoyl moiety of threonylcarbamoyl-AMP (TC-AMP) to the N6 group of A37, together with TsaE and TsaB. TsaD likely plays a direct catalytic role in this reaction.</text>
</comment>
<evidence type="ECO:0000256" key="6">
    <source>
        <dbReference type="ARBA" id="ARBA00048117"/>
    </source>
</evidence>
<keyword evidence="3 7" id="KW-0479">Metal-binding</keyword>
<comment type="caution">
    <text evidence="9">The sequence shown here is derived from an EMBL/GenBank/DDBJ whole genome shotgun (WGS) entry which is preliminary data.</text>
</comment>
<keyword evidence="5 7" id="KW-0012">Acyltransferase</keyword>
<keyword evidence="2 7" id="KW-0819">tRNA processing</keyword>
<dbReference type="GO" id="GO:0061711">
    <property type="term" value="F:tRNA N(6)-L-threonylcarbamoyladenine synthase activity"/>
    <property type="evidence" value="ECO:0007669"/>
    <property type="project" value="UniProtKB-EC"/>
</dbReference>
<feature type="binding site" evidence="7">
    <location>
        <begin position="140"/>
        <end position="144"/>
    </location>
    <ligand>
        <name>substrate</name>
    </ligand>
</feature>
<feature type="binding site" evidence="7">
    <location>
        <position position="186"/>
    </location>
    <ligand>
        <name>substrate</name>
    </ligand>
</feature>
<evidence type="ECO:0000256" key="4">
    <source>
        <dbReference type="ARBA" id="ARBA00023004"/>
    </source>
</evidence>
<dbReference type="PANTHER" id="PTHR11735">
    <property type="entry name" value="TRNA N6-ADENOSINE THREONYLCARBAMOYLTRANSFERASE"/>
    <property type="match status" value="1"/>
</dbReference>
<reference evidence="9 10" key="1">
    <citation type="submission" date="2019-03" db="EMBL/GenBank/DDBJ databases">
        <title>Genomic Encyclopedia of Type Strains, Phase IV (KMG-IV): sequencing the most valuable type-strain genomes for metagenomic binning, comparative biology and taxonomic classification.</title>
        <authorList>
            <person name="Goeker M."/>
        </authorList>
    </citation>
    <scope>NUCLEOTIDE SEQUENCE [LARGE SCALE GENOMIC DNA]</scope>
    <source>
        <strain evidence="9 10">DSM 102969</strain>
    </source>
</reference>
<feature type="binding site" evidence="7">
    <location>
        <position position="285"/>
    </location>
    <ligand>
        <name>substrate</name>
    </ligand>
</feature>
<comment type="cofactor">
    <cofactor evidence="7">
        <name>Fe(2+)</name>
        <dbReference type="ChEBI" id="CHEBI:29033"/>
    </cofactor>
    <text evidence="7">Binds 1 Fe(2+) ion per subunit.</text>
</comment>
<dbReference type="FunFam" id="3.30.420.40:FF:000012">
    <property type="entry name" value="tRNA N6-adenosine threonylcarbamoyltransferase"/>
    <property type="match status" value="1"/>
</dbReference>
<dbReference type="AlphaFoldDB" id="A0A4R6R8C7"/>
<dbReference type="RefSeq" id="WP_126540428.1">
    <property type="nucleotide sequence ID" value="NZ_BSPM01000002.1"/>
</dbReference>
<dbReference type="InterPro" id="IPR017861">
    <property type="entry name" value="KAE1/TsaD"/>
</dbReference>
<dbReference type="EC" id="2.3.1.234" evidence="7"/>
<evidence type="ECO:0000256" key="7">
    <source>
        <dbReference type="HAMAP-Rule" id="MF_01445"/>
    </source>
</evidence>
<organism evidence="9 10">
    <name type="scientific">Oharaeibacter diazotrophicus</name>
    <dbReference type="NCBI Taxonomy" id="1920512"/>
    <lineage>
        <taxon>Bacteria</taxon>
        <taxon>Pseudomonadati</taxon>
        <taxon>Pseudomonadota</taxon>
        <taxon>Alphaproteobacteria</taxon>
        <taxon>Hyphomicrobiales</taxon>
        <taxon>Pleomorphomonadaceae</taxon>
        <taxon>Oharaeibacter</taxon>
    </lineage>
</organism>
<feature type="binding site" evidence="7">
    <location>
        <position position="173"/>
    </location>
    <ligand>
        <name>substrate</name>
    </ligand>
</feature>
<keyword evidence="10" id="KW-1185">Reference proteome</keyword>
<dbReference type="InterPro" id="IPR043129">
    <property type="entry name" value="ATPase_NBD"/>
</dbReference>
<sequence length="361" mass="35989">MTDTLVLGIETSCDETAAAVVARGSDGAGRILSNVVLSQVAEHAAFGGVVPEIAARAHVEALDGVIRAALADAGVGLSDLDAVAATAGPGLIGGVLVGLTTAKAIAYAAGKPLVAVNHLEGHALTARLTDGIAFPYLLLLVSGGHTQIVRVDGVGAYVRLGTTIDDALGEAFDKTAKLLGLGYPGGPKVEAAAASGDPTRFALPRPMLGRPDPDFSFSGLKTAVRNEAAAAAPLDARAVADLCAAFQAAAADVVADRVAVALGRFRADAPGVVPTLVVAGGVAANAAIRARLAGLAAAEGVRLVVPPGVLCTDNGAMIAWAGAERLALGIADPLDVPARARWPLDSRSAPMVGRGRLGAKV</sequence>
<comment type="similarity">
    <text evidence="7">Belongs to the KAE1 / TsaD family.</text>
</comment>
<dbReference type="NCBIfam" id="TIGR03723">
    <property type="entry name" value="T6A_TsaD_YgjD"/>
    <property type="match status" value="1"/>
</dbReference>
<evidence type="ECO:0000313" key="10">
    <source>
        <dbReference type="Proteomes" id="UP000294547"/>
    </source>
</evidence>
<dbReference type="InterPro" id="IPR000905">
    <property type="entry name" value="Gcp-like_dom"/>
</dbReference>
<protein>
    <recommendedName>
        <fullName evidence="7">tRNA N6-adenosine threonylcarbamoyltransferase</fullName>
        <ecNumber evidence="7">2.3.1.234</ecNumber>
    </recommendedName>
    <alternativeName>
        <fullName evidence="7">N6-L-threonylcarbamoyladenine synthase</fullName>
        <shortName evidence="7">t(6)A synthase</shortName>
    </alternativeName>
    <alternativeName>
        <fullName evidence="7">t(6)A37 threonylcarbamoyladenosine biosynthesis protein TsaD</fullName>
    </alternativeName>
    <alternativeName>
        <fullName evidence="7">tRNA threonylcarbamoyladenosine biosynthesis protein TsaD</fullName>
    </alternativeName>
</protein>
<evidence type="ECO:0000313" key="9">
    <source>
        <dbReference type="EMBL" id="TDP81836.1"/>
    </source>
</evidence>
<feature type="domain" description="Gcp-like" evidence="8">
    <location>
        <begin position="31"/>
        <end position="320"/>
    </location>
</feature>
<comment type="subcellular location">
    <subcellularLocation>
        <location evidence="7">Cytoplasm</location>
    </subcellularLocation>
</comment>
<dbReference type="PRINTS" id="PR00789">
    <property type="entry name" value="OSIALOPTASE"/>
</dbReference>
<evidence type="ECO:0000256" key="2">
    <source>
        <dbReference type="ARBA" id="ARBA00022694"/>
    </source>
</evidence>
<dbReference type="OrthoDB" id="9806197at2"/>
<dbReference type="GO" id="GO:0005506">
    <property type="term" value="F:iron ion binding"/>
    <property type="evidence" value="ECO:0007669"/>
    <property type="project" value="UniProtKB-UniRule"/>
</dbReference>